<feature type="compositionally biased region" description="Basic and acidic residues" evidence="1">
    <location>
        <begin position="108"/>
        <end position="121"/>
    </location>
</feature>
<proteinExistence type="predicted"/>
<feature type="compositionally biased region" description="Polar residues" evidence="1">
    <location>
        <begin position="91"/>
        <end position="105"/>
    </location>
</feature>
<dbReference type="EMBL" id="JADCTT010000005">
    <property type="protein sequence ID" value="KAF9751911.1"/>
    <property type="molecule type" value="Genomic_DNA"/>
</dbReference>
<feature type="region of interest" description="Disordered" evidence="1">
    <location>
        <begin position="187"/>
        <end position="225"/>
    </location>
</feature>
<organism evidence="2 3">
    <name type="scientific">Bionectria ochroleuca</name>
    <name type="common">Gliocladium roseum</name>
    <dbReference type="NCBI Taxonomy" id="29856"/>
    <lineage>
        <taxon>Eukaryota</taxon>
        <taxon>Fungi</taxon>
        <taxon>Dikarya</taxon>
        <taxon>Ascomycota</taxon>
        <taxon>Pezizomycotina</taxon>
        <taxon>Sordariomycetes</taxon>
        <taxon>Hypocreomycetidae</taxon>
        <taxon>Hypocreales</taxon>
        <taxon>Bionectriaceae</taxon>
        <taxon>Clonostachys</taxon>
    </lineage>
</organism>
<reference evidence="2" key="1">
    <citation type="submission" date="2020-10" db="EMBL/GenBank/DDBJ databases">
        <title>High-Quality Genome Resource of Clonostachys rosea strain S41 by Oxford Nanopore Long-Read Sequencing.</title>
        <authorList>
            <person name="Wang H."/>
        </authorList>
    </citation>
    <scope>NUCLEOTIDE SEQUENCE</scope>
    <source>
        <strain evidence="2">S41</strain>
    </source>
</reference>
<feature type="compositionally biased region" description="Low complexity" evidence="1">
    <location>
        <begin position="124"/>
        <end position="137"/>
    </location>
</feature>
<evidence type="ECO:0000313" key="3">
    <source>
        <dbReference type="Proteomes" id="UP000616885"/>
    </source>
</evidence>
<comment type="caution">
    <text evidence="2">The sequence shown here is derived from an EMBL/GenBank/DDBJ whole genome shotgun (WGS) entry which is preliminary data.</text>
</comment>
<evidence type="ECO:0000313" key="2">
    <source>
        <dbReference type="EMBL" id="KAF9751911.1"/>
    </source>
</evidence>
<evidence type="ECO:0000256" key="1">
    <source>
        <dbReference type="SAM" id="MobiDB-lite"/>
    </source>
</evidence>
<accession>A0A8H7TLG7</accession>
<feature type="compositionally biased region" description="Pro residues" evidence="1">
    <location>
        <begin position="51"/>
        <end position="69"/>
    </location>
</feature>
<dbReference type="AlphaFoldDB" id="A0A8H7TLG7"/>
<sequence length="225" mass="24824">MERSRGIPDKEMFLKQDAPDNDPDSPTIEPLRIFKPQSPTPVEKHSAYHYPAPPSSTSPPSRPSFPLPPGASSSAAPLPFPVDDDVRRPTPLQSYGSSYNDTSPRIESPTDKKPGLAERRGTAPKPISSPISSPTSPGADQDLFARPLQQQPRPAASSVDYPTYQNQTYYPPLGLHHILHSNNTNSRRMASKDHLKVASTDLPPPHRYLRREQVAVPPTSRNTNR</sequence>
<feature type="compositionally biased region" description="Basic and acidic residues" evidence="1">
    <location>
        <begin position="1"/>
        <end position="18"/>
    </location>
</feature>
<name>A0A8H7TLG7_BIOOC</name>
<dbReference type="Proteomes" id="UP000616885">
    <property type="component" value="Unassembled WGS sequence"/>
</dbReference>
<gene>
    <name evidence="2" type="ORF">IM811_013705</name>
</gene>
<protein>
    <submittedName>
        <fullName evidence="2">Uncharacterized protein</fullName>
    </submittedName>
</protein>
<feature type="region of interest" description="Disordered" evidence="1">
    <location>
        <begin position="1"/>
        <end position="164"/>
    </location>
</feature>